<keyword evidence="5 6" id="KW-0472">Membrane</keyword>
<dbReference type="InterPro" id="IPR022791">
    <property type="entry name" value="L-PG_synthase/AglD"/>
</dbReference>
<protein>
    <recommendedName>
        <fullName evidence="6">Phosphatidylglycerol lysyltransferase</fullName>
        <ecNumber evidence="6">2.3.2.3</ecNumber>
    </recommendedName>
    <alternativeName>
        <fullName evidence="6">Lysylphosphatidylglycerol synthase</fullName>
    </alternativeName>
</protein>
<keyword evidence="2" id="KW-1003">Cell membrane</keyword>
<evidence type="ECO:0000313" key="8">
    <source>
        <dbReference type="Proteomes" id="UP000821656"/>
    </source>
</evidence>
<evidence type="ECO:0000256" key="5">
    <source>
        <dbReference type="ARBA" id="ARBA00023136"/>
    </source>
</evidence>
<keyword evidence="6" id="KW-0443">Lipid metabolism</keyword>
<dbReference type="EMBL" id="JABSXK010000001">
    <property type="protein sequence ID" value="NRV09923.1"/>
    <property type="molecule type" value="Genomic_DNA"/>
</dbReference>
<evidence type="ECO:0000256" key="4">
    <source>
        <dbReference type="ARBA" id="ARBA00022989"/>
    </source>
</evidence>
<comment type="caution">
    <text evidence="7">The sequence shown here is derived from an EMBL/GenBank/DDBJ whole genome shotgun (WGS) entry which is preliminary data.</text>
</comment>
<dbReference type="GO" id="GO:0005886">
    <property type="term" value="C:plasma membrane"/>
    <property type="evidence" value="ECO:0007669"/>
    <property type="project" value="UniProtKB-SubCell"/>
</dbReference>
<comment type="similarity">
    <text evidence="6">Belongs to the LPG synthase family.</text>
</comment>
<feature type="transmembrane region" description="Helical" evidence="6">
    <location>
        <begin position="237"/>
        <end position="259"/>
    </location>
</feature>
<organism evidence="7 8">
    <name type="scientific">Clostridium beijerinckii</name>
    <name type="common">Clostridium MP</name>
    <dbReference type="NCBI Taxonomy" id="1520"/>
    <lineage>
        <taxon>Bacteria</taxon>
        <taxon>Bacillati</taxon>
        <taxon>Bacillota</taxon>
        <taxon>Clostridia</taxon>
        <taxon>Eubacteriales</taxon>
        <taxon>Clostridiaceae</taxon>
        <taxon>Clostridium</taxon>
    </lineage>
</organism>
<dbReference type="SUPFAM" id="SSF56112">
    <property type="entry name" value="Protein kinase-like (PK-like)"/>
    <property type="match status" value="1"/>
</dbReference>
<dbReference type="RefSeq" id="WP_207715535.1">
    <property type="nucleotide sequence ID" value="NZ_CP016090.1"/>
</dbReference>
<dbReference type="Proteomes" id="UP000821656">
    <property type="component" value="Unassembled WGS sequence"/>
</dbReference>
<feature type="transmembrane region" description="Helical" evidence="6">
    <location>
        <begin position="109"/>
        <end position="133"/>
    </location>
</feature>
<feature type="transmembrane region" description="Helical" evidence="6">
    <location>
        <begin position="179"/>
        <end position="201"/>
    </location>
</feature>
<dbReference type="GO" id="GO:0050071">
    <property type="term" value="F:phosphatidylglycerol lysyltransferase activity"/>
    <property type="evidence" value="ECO:0007669"/>
    <property type="project" value="UniProtKB-EC"/>
</dbReference>
<name>A0A9Q5CHL7_CLOBE</name>
<dbReference type="GO" id="GO:0046677">
    <property type="term" value="P:response to antibiotic"/>
    <property type="evidence" value="ECO:0007669"/>
    <property type="project" value="UniProtKB-KW"/>
</dbReference>
<dbReference type="GO" id="GO:0006629">
    <property type="term" value="P:lipid metabolic process"/>
    <property type="evidence" value="ECO:0007669"/>
    <property type="project" value="UniProtKB-KW"/>
</dbReference>
<comment type="catalytic activity">
    <reaction evidence="6">
        <text>L-lysyl-tRNA(Lys) + a 1,2-diacyl-sn-glycero-3-phospho-(1'-sn-glycerol) = a 1,2-diacyl-sn-glycero-3-phospho-1'-(3'-O-L-lysyl)-sn-glycerol + tRNA(Lys)</text>
        <dbReference type="Rhea" id="RHEA:10668"/>
        <dbReference type="Rhea" id="RHEA-COMP:9696"/>
        <dbReference type="Rhea" id="RHEA-COMP:9697"/>
        <dbReference type="ChEBI" id="CHEBI:64716"/>
        <dbReference type="ChEBI" id="CHEBI:75792"/>
        <dbReference type="ChEBI" id="CHEBI:78442"/>
        <dbReference type="ChEBI" id="CHEBI:78529"/>
        <dbReference type="EC" id="2.3.2.3"/>
    </reaction>
</comment>
<reference evidence="7" key="1">
    <citation type="submission" date="2020-05" db="EMBL/GenBank/DDBJ databases">
        <title>Genomic insights into acetone-butanol-ethanol (ABE) fermentation by sequencing solventogenic clostridia strains.</title>
        <authorList>
            <person name="Brown S."/>
        </authorList>
    </citation>
    <scope>NUCLEOTIDE SEQUENCE</scope>
    <source>
        <strain evidence="7">DJ126</strain>
    </source>
</reference>
<gene>
    <name evidence="6" type="primary">mprF</name>
    <name evidence="7" type="ORF">DFH45_002886</name>
</gene>
<evidence type="ECO:0000256" key="1">
    <source>
        <dbReference type="ARBA" id="ARBA00004651"/>
    </source>
</evidence>
<dbReference type="EC" id="2.3.2.3" evidence="6"/>
<evidence type="ECO:0000256" key="2">
    <source>
        <dbReference type="ARBA" id="ARBA00022475"/>
    </source>
</evidence>
<dbReference type="AlphaFoldDB" id="A0A9Q5CHL7"/>
<accession>A0A9Q5CHL7</accession>
<sequence>MKYFILILAILLLLLGHYFKMLRWRQFVEIYEKPQNDILLKSLIIGYMVNFCLPFRIGDLIRSIYAGRKMKNGIGFSIATVIVDKYLDVIVVGFLFLIFYLGSFPKVTLLYSLLFYLGLSTIALYFLVIAIKYSRYLKILTKKISSIFNDEIELNLLHFSWSIISVFKDMYKKVSRKKLIYNTVLIWLWYITSYYLFATFLSTFQSTVKLIDVFNLLFNSNNIFMSTIRISHISSNLILQIPLIMGLYILTPLIALYTISILKDKANNTLIENDDEQFGMKYLKILPHVNKNEKLEFLEAYFSGGDRDYFKRYIEINRNISIINDYSSGSNATTMLCTNGKQSFFRKYAFGNAGEKLYQQIRWLHEHENFLSLPKIISEDRGKGYCYYDMLYDNSYVGFFNYVHSMPIEDSWSIMKKTLNELEKNLYYINIRKADKDTIKKYIDTKVIQNIEKIKNAKLLKNLIEYDELIINGIKYKNLNYFSKYLTFEYLYDVFKEDKYSDIHGDLTIENLICRRNGVCKEDFYIIDPNTGNLHDSSNLDYSKLLQSLHGGYEFLMNTRNVDIIKNNINYLYVKSSAYNELYERYKKFLNKKFTYNRVKSIFFHEIIHWLRLMPYKVESDSRRVAVFYAGLIIVMNEIIEMYEEN</sequence>
<evidence type="ECO:0000256" key="3">
    <source>
        <dbReference type="ARBA" id="ARBA00022692"/>
    </source>
</evidence>
<keyword evidence="6" id="KW-0046">Antibiotic resistance</keyword>
<keyword evidence="3 6" id="KW-0812">Transmembrane</keyword>
<evidence type="ECO:0000313" key="7">
    <source>
        <dbReference type="EMBL" id="NRV09923.1"/>
    </source>
</evidence>
<dbReference type="Pfam" id="PF03706">
    <property type="entry name" value="LPG_synthase_TM"/>
    <property type="match status" value="1"/>
</dbReference>
<dbReference type="InterPro" id="IPR011009">
    <property type="entry name" value="Kinase-like_dom_sf"/>
</dbReference>
<keyword evidence="6" id="KW-0808">Transferase</keyword>
<feature type="transmembrane region" description="Helical" evidence="6">
    <location>
        <begin position="86"/>
        <end position="103"/>
    </location>
</feature>
<comment type="subcellular location">
    <subcellularLocation>
        <location evidence="1 6">Cell membrane</location>
        <topology evidence="1 6">Multi-pass membrane protein</topology>
    </subcellularLocation>
</comment>
<keyword evidence="4 6" id="KW-1133">Transmembrane helix</keyword>
<comment type="function">
    <text evidence="6">Catalyzes the transfer of a lysyl group from L-lysyl-tRNA(Lys) to membrane-bound phosphatidylglycerol (PG), which produces lysylphosphatidylglycerol (LPG), a major component of the bacterial membrane with a positive net charge. LPG synthesis contributes to bacterial virulence as it is involved in the resistance mechanism against cationic antimicrobial peptides (CAMP) produces by the host's immune system (defensins, cathelicidins) and by the competing microorganisms.</text>
</comment>
<evidence type="ECO:0000256" key="6">
    <source>
        <dbReference type="RuleBase" id="RU363042"/>
    </source>
</evidence>
<proteinExistence type="inferred from homology"/>